<sequence length="706" mass="75779">MSAARPASVVSRAPQLAHRDDVQGLRAVAVLTVIAAHASVPFLPGGFVGVDVFFVISGFLISQLLFREVERSGRVSIPGFYARRARRILPAATLVTVATVAASAIWLSAIDLKTVAEDALWATFFAANIHFAAVGTDYFAQEEPPSPLQHYWSLSVEEQFYLLWPALLLVLVLLARRRALPRRLVLAVLGVLTLASFVWSVVSTSSDPLAAYFSTPARAWELGLGALTALVAVPLASRLPAAVRGVLCAAGLGLILAACLAYSDATPFPGWQAAVPCVGSALVLLAGAAPGPTQPLPVRLLGVRPMAVVGDWSYSLYLWHWPVLIIATRKVDPLGLWRTLLCVAAVFVLSALTYRFVEQPFRSSRRFPTRRALALYPGAVALVVVGALGANWYSEYSTGAFEDNPPVTLSNFGVKDPGSFDLSKDKTVALVQASVIAARHHMAIPSDLKPDLLTVRDDEPDVGECDYEADSRQLCPRGDTSADRTIVVFGNSHARMWIPAFDEIGQQLGYQTYYFVKPNCAATLVTVGELVPGSPAWPQCDDFRTWALSQIEELHPSLVVVASSGPNPVLYDSDGTRIPKAGIPGAVQAGYEDLFDRLETTADRTVLIRDVPKSTDLPDECLTKKGNDLGDCLFKPLPASTEDADLSVAAAQATGTEVVDSTPWVCWDGQCPAVVGDTLPYRDRGHLTTVYAASLADELASAMGLT</sequence>
<dbReference type="PANTHER" id="PTHR23028">
    <property type="entry name" value="ACETYLTRANSFERASE"/>
    <property type="match status" value="1"/>
</dbReference>
<dbReference type="GO" id="GO:0016020">
    <property type="term" value="C:membrane"/>
    <property type="evidence" value="ECO:0007669"/>
    <property type="project" value="TreeGrafter"/>
</dbReference>
<dbReference type="RefSeq" id="WP_165234161.1">
    <property type="nucleotide sequence ID" value="NZ_CP049257.1"/>
</dbReference>
<dbReference type="Pfam" id="PF01757">
    <property type="entry name" value="Acyl_transf_3"/>
    <property type="match status" value="1"/>
</dbReference>
<dbReference type="GO" id="GO:0009103">
    <property type="term" value="P:lipopolysaccharide biosynthetic process"/>
    <property type="evidence" value="ECO:0007669"/>
    <property type="project" value="TreeGrafter"/>
</dbReference>
<proteinExistence type="predicted"/>
<evidence type="ECO:0000256" key="1">
    <source>
        <dbReference type="SAM" id="Phobius"/>
    </source>
</evidence>
<organism evidence="4 5">
    <name type="scientific">Nocardioides anomalus</name>
    <dbReference type="NCBI Taxonomy" id="2712223"/>
    <lineage>
        <taxon>Bacteria</taxon>
        <taxon>Bacillati</taxon>
        <taxon>Actinomycetota</taxon>
        <taxon>Actinomycetes</taxon>
        <taxon>Propionibacteriales</taxon>
        <taxon>Nocardioidaceae</taxon>
        <taxon>Nocardioides</taxon>
    </lineage>
</organism>
<accession>A0A6G6WET1</accession>
<evidence type="ECO:0000259" key="2">
    <source>
        <dbReference type="Pfam" id="PF01757"/>
    </source>
</evidence>
<protein>
    <submittedName>
        <fullName evidence="4">Acyltransferase</fullName>
    </submittedName>
</protein>
<dbReference type="KEGG" id="nano:G5V58_14695"/>
<dbReference type="Pfam" id="PF19040">
    <property type="entry name" value="SGNH"/>
    <property type="match status" value="1"/>
</dbReference>
<evidence type="ECO:0000259" key="3">
    <source>
        <dbReference type="Pfam" id="PF19040"/>
    </source>
</evidence>
<dbReference type="AlphaFoldDB" id="A0A6G6WET1"/>
<dbReference type="InterPro" id="IPR043968">
    <property type="entry name" value="SGNH"/>
</dbReference>
<dbReference type="GO" id="GO:0016747">
    <property type="term" value="F:acyltransferase activity, transferring groups other than amino-acyl groups"/>
    <property type="evidence" value="ECO:0007669"/>
    <property type="project" value="InterPro"/>
</dbReference>
<feature type="transmembrane region" description="Helical" evidence="1">
    <location>
        <begin position="373"/>
        <end position="393"/>
    </location>
</feature>
<feature type="transmembrane region" description="Helical" evidence="1">
    <location>
        <begin position="159"/>
        <end position="175"/>
    </location>
</feature>
<feature type="transmembrane region" description="Helical" evidence="1">
    <location>
        <begin position="222"/>
        <end position="239"/>
    </location>
</feature>
<dbReference type="EMBL" id="CP049257">
    <property type="protein sequence ID" value="QIG43851.1"/>
    <property type="molecule type" value="Genomic_DNA"/>
</dbReference>
<keyword evidence="1" id="KW-0472">Membrane</keyword>
<evidence type="ECO:0000313" key="4">
    <source>
        <dbReference type="EMBL" id="QIG43851.1"/>
    </source>
</evidence>
<evidence type="ECO:0000313" key="5">
    <source>
        <dbReference type="Proteomes" id="UP000502996"/>
    </source>
</evidence>
<reference evidence="4 5" key="1">
    <citation type="submission" date="2020-02" db="EMBL/GenBank/DDBJ databases">
        <title>Full genome sequence of Nocardioides sp. R-3366.</title>
        <authorList>
            <person name="Im W.-T."/>
        </authorList>
    </citation>
    <scope>NUCLEOTIDE SEQUENCE [LARGE SCALE GENOMIC DNA]</scope>
    <source>
        <strain evidence="4 5">R-3366</strain>
    </source>
</reference>
<dbReference type="InterPro" id="IPR050879">
    <property type="entry name" value="Acyltransferase_3"/>
</dbReference>
<keyword evidence="5" id="KW-1185">Reference proteome</keyword>
<keyword evidence="1" id="KW-1133">Transmembrane helix</keyword>
<gene>
    <name evidence="4" type="ORF">G5V58_14695</name>
</gene>
<feature type="transmembrane region" description="Helical" evidence="1">
    <location>
        <begin position="46"/>
        <end position="66"/>
    </location>
</feature>
<feature type="transmembrane region" description="Helical" evidence="1">
    <location>
        <begin position="87"/>
        <end position="107"/>
    </location>
</feature>
<feature type="domain" description="Acyltransferase 3" evidence="2">
    <location>
        <begin position="22"/>
        <end position="354"/>
    </location>
</feature>
<dbReference type="Proteomes" id="UP000502996">
    <property type="component" value="Chromosome"/>
</dbReference>
<keyword evidence="4" id="KW-0012">Acyltransferase</keyword>
<dbReference type="PANTHER" id="PTHR23028:SF53">
    <property type="entry name" value="ACYL_TRANSF_3 DOMAIN-CONTAINING PROTEIN"/>
    <property type="match status" value="1"/>
</dbReference>
<feature type="transmembrane region" description="Helical" evidence="1">
    <location>
        <begin position="246"/>
        <end position="263"/>
    </location>
</feature>
<name>A0A6G6WET1_9ACTN</name>
<dbReference type="InterPro" id="IPR002656">
    <property type="entry name" value="Acyl_transf_3_dom"/>
</dbReference>
<feature type="transmembrane region" description="Helical" evidence="1">
    <location>
        <begin position="184"/>
        <end position="202"/>
    </location>
</feature>
<feature type="transmembrane region" description="Helical" evidence="1">
    <location>
        <begin position="334"/>
        <end position="352"/>
    </location>
</feature>
<feature type="domain" description="SGNH" evidence="3">
    <location>
        <begin position="465"/>
        <end position="700"/>
    </location>
</feature>
<keyword evidence="1" id="KW-0812">Transmembrane</keyword>
<keyword evidence="4" id="KW-0808">Transferase</keyword>